<name>A0A2N9LWL8_9BACT</name>
<dbReference type="InterPro" id="IPR002794">
    <property type="entry name" value="DUF92_TMEM19"/>
</dbReference>
<evidence type="ECO:0000256" key="1">
    <source>
        <dbReference type="ARBA" id="ARBA00004141"/>
    </source>
</evidence>
<gene>
    <name evidence="7" type="ORF">SBA5_60013</name>
</gene>
<keyword evidence="5 6" id="KW-0472">Membrane</keyword>
<feature type="transmembrane region" description="Helical" evidence="6">
    <location>
        <begin position="90"/>
        <end position="108"/>
    </location>
</feature>
<feature type="transmembrane region" description="Helical" evidence="6">
    <location>
        <begin position="129"/>
        <end position="148"/>
    </location>
</feature>
<dbReference type="AlphaFoldDB" id="A0A2N9LWL8"/>
<dbReference type="EMBL" id="OKRB01000119">
    <property type="protein sequence ID" value="SPE27606.1"/>
    <property type="molecule type" value="Genomic_DNA"/>
</dbReference>
<evidence type="ECO:0000256" key="5">
    <source>
        <dbReference type="ARBA" id="ARBA00023136"/>
    </source>
</evidence>
<protein>
    <submittedName>
        <fullName evidence="7">Putative membrane protein</fullName>
    </submittedName>
</protein>
<comment type="subcellular location">
    <subcellularLocation>
        <location evidence="1">Membrane</location>
        <topology evidence="1">Multi-pass membrane protein</topology>
    </subcellularLocation>
</comment>
<dbReference type="Proteomes" id="UP000239735">
    <property type="component" value="Unassembled WGS sequence"/>
</dbReference>
<evidence type="ECO:0000256" key="6">
    <source>
        <dbReference type="SAM" id="Phobius"/>
    </source>
</evidence>
<evidence type="ECO:0000256" key="4">
    <source>
        <dbReference type="ARBA" id="ARBA00022989"/>
    </source>
</evidence>
<evidence type="ECO:0000313" key="8">
    <source>
        <dbReference type="Proteomes" id="UP000239735"/>
    </source>
</evidence>
<comment type="similarity">
    <text evidence="2">Belongs to the TMEM19 family.</text>
</comment>
<dbReference type="PANTHER" id="PTHR13353:SF5">
    <property type="entry name" value="TRANSMEMBRANE PROTEIN 19"/>
    <property type="match status" value="1"/>
</dbReference>
<organism evidence="7 8">
    <name type="scientific">Candidatus Sulfuritelmatomonas gaucii</name>
    <dbReference type="NCBI Taxonomy" id="2043161"/>
    <lineage>
        <taxon>Bacteria</taxon>
        <taxon>Pseudomonadati</taxon>
        <taxon>Acidobacteriota</taxon>
        <taxon>Terriglobia</taxon>
        <taxon>Terriglobales</taxon>
        <taxon>Acidobacteriaceae</taxon>
        <taxon>Candidatus Sulfuritelmatomonas</taxon>
    </lineage>
</organism>
<dbReference type="PANTHER" id="PTHR13353">
    <property type="entry name" value="TRANSMEMBRANE PROTEIN 19"/>
    <property type="match status" value="1"/>
</dbReference>
<sequence length="296" mass="30860">MPQEKLAWQSKLVLLAVLPFAAVHAVRGFHEWMPESVAVAIWTTGLSVLLGLVTWRVHAATAAAAFTGAAITASLMFSTVAFPYEPWHTALIPILAVALLAFIATRVGRAKKESLGTAERRKGRSASQVAANLGFATLVSSGPVQFWLMDCPWLDRAAHARVPLLVLALAALAEAAADTVSSEIGQVFGGRPRMITTFRAAAPGRNGAITVTGTLAGVIAAGVVASSGAWALRGDRNLFVVACAGAVFGLFFDSGLGATLEQWGWLNNDAANFLSTASAAGLALLLLEFVPIPMVG</sequence>
<keyword evidence="3 6" id="KW-0812">Transmembrane</keyword>
<accession>A0A2N9LWL8</accession>
<keyword evidence="4 6" id="KW-1133">Transmembrane helix</keyword>
<feature type="transmembrane region" description="Helical" evidence="6">
    <location>
        <begin position="238"/>
        <end position="258"/>
    </location>
</feature>
<dbReference type="GO" id="GO:0016020">
    <property type="term" value="C:membrane"/>
    <property type="evidence" value="ECO:0007669"/>
    <property type="project" value="UniProtKB-SubCell"/>
</dbReference>
<evidence type="ECO:0000256" key="2">
    <source>
        <dbReference type="ARBA" id="ARBA00009012"/>
    </source>
</evidence>
<evidence type="ECO:0000256" key="3">
    <source>
        <dbReference type="ARBA" id="ARBA00022692"/>
    </source>
</evidence>
<feature type="transmembrane region" description="Helical" evidence="6">
    <location>
        <begin position="62"/>
        <end position="84"/>
    </location>
</feature>
<feature type="transmembrane region" description="Helical" evidence="6">
    <location>
        <begin position="38"/>
        <end position="55"/>
    </location>
</feature>
<feature type="transmembrane region" description="Helical" evidence="6">
    <location>
        <begin position="208"/>
        <end position="231"/>
    </location>
</feature>
<dbReference type="OrthoDB" id="122052at2"/>
<reference evidence="8" key="1">
    <citation type="submission" date="2018-02" db="EMBL/GenBank/DDBJ databases">
        <authorList>
            <person name="Hausmann B."/>
        </authorList>
    </citation>
    <scope>NUCLEOTIDE SEQUENCE [LARGE SCALE GENOMIC DNA]</scope>
    <source>
        <strain evidence="8">Peat soil MAG SbA5</strain>
    </source>
</reference>
<dbReference type="Pfam" id="PF01940">
    <property type="entry name" value="DUF92"/>
    <property type="match status" value="1"/>
</dbReference>
<proteinExistence type="inferred from homology"/>
<evidence type="ECO:0000313" key="7">
    <source>
        <dbReference type="EMBL" id="SPE27606.1"/>
    </source>
</evidence>
<feature type="transmembrane region" description="Helical" evidence="6">
    <location>
        <begin position="270"/>
        <end position="290"/>
    </location>
</feature>